<evidence type="ECO:0000313" key="4">
    <source>
        <dbReference type="Proteomes" id="UP001281410"/>
    </source>
</evidence>
<dbReference type="Gene3D" id="1.20.1050.10">
    <property type="match status" value="1"/>
</dbReference>
<evidence type="ECO:0000313" key="3">
    <source>
        <dbReference type="EMBL" id="KAK3226846.1"/>
    </source>
</evidence>
<sequence length="127" mass="14511">MEIRLFEAVLKVVTRKEVEQEKAIEEVYEKPEVLEKGMREFFPDGGPRIDGQNLGLLDIMVSAVLATHKANEEVLGVKMVDPEKFPLMFSWVQQLNELPPMKEVVPPHEKVVDLLRFVRKNGLNPSS</sequence>
<dbReference type="EMBL" id="JANJYJ010000002">
    <property type="protein sequence ID" value="KAK3226846.1"/>
    <property type="molecule type" value="Genomic_DNA"/>
</dbReference>
<dbReference type="InterPro" id="IPR045074">
    <property type="entry name" value="GST_C_Tau"/>
</dbReference>
<keyword evidence="1" id="KW-0808">Transferase</keyword>
<dbReference type="PANTHER" id="PTHR11260:SF711">
    <property type="entry name" value="GLUTATHIONE S-TRANSFERASE U9"/>
    <property type="match status" value="1"/>
</dbReference>
<dbReference type="EC" id="2.5.1.18" evidence="1"/>
<dbReference type="CDD" id="cd03185">
    <property type="entry name" value="GST_C_Tau"/>
    <property type="match status" value="1"/>
</dbReference>
<dbReference type="InterPro" id="IPR045073">
    <property type="entry name" value="Omega/Tau-like"/>
</dbReference>
<keyword evidence="1" id="KW-0963">Cytoplasm</keyword>
<reference evidence="3" key="1">
    <citation type="journal article" date="2023" name="Plant J.">
        <title>Genome sequences and population genomics provide insights into the demographic history, inbreeding, and mutation load of two 'living fossil' tree species of Dipteronia.</title>
        <authorList>
            <person name="Feng Y."/>
            <person name="Comes H.P."/>
            <person name="Chen J."/>
            <person name="Zhu S."/>
            <person name="Lu R."/>
            <person name="Zhang X."/>
            <person name="Li P."/>
            <person name="Qiu J."/>
            <person name="Olsen K.M."/>
            <person name="Qiu Y."/>
        </authorList>
    </citation>
    <scope>NUCLEOTIDE SEQUENCE</scope>
    <source>
        <strain evidence="3">NBL</strain>
    </source>
</reference>
<comment type="subcellular location">
    <subcellularLocation>
        <location evidence="1">Cytoplasm</location>
        <location evidence="1">Cytosol</location>
    </subcellularLocation>
</comment>
<dbReference type="GO" id="GO:0006749">
    <property type="term" value="P:glutathione metabolic process"/>
    <property type="evidence" value="ECO:0007669"/>
    <property type="project" value="InterPro"/>
</dbReference>
<gene>
    <name evidence="3" type="ORF">Dsin_006708</name>
</gene>
<comment type="similarity">
    <text evidence="1">Belongs to the GST superfamily.</text>
</comment>
<dbReference type="Proteomes" id="UP001281410">
    <property type="component" value="Unassembled WGS sequence"/>
</dbReference>
<evidence type="ECO:0000259" key="2">
    <source>
        <dbReference type="PROSITE" id="PS50405"/>
    </source>
</evidence>
<dbReference type="SUPFAM" id="SSF47616">
    <property type="entry name" value="GST C-terminal domain-like"/>
    <property type="match status" value="1"/>
</dbReference>
<name>A0AAE0AZ67_9ROSI</name>
<organism evidence="3 4">
    <name type="scientific">Dipteronia sinensis</name>
    <dbReference type="NCBI Taxonomy" id="43782"/>
    <lineage>
        <taxon>Eukaryota</taxon>
        <taxon>Viridiplantae</taxon>
        <taxon>Streptophyta</taxon>
        <taxon>Embryophyta</taxon>
        <taxon>Tracheophyta</taxon>
        <taxon>Spermatophyta</taxon>
        <taxon>Magnoliopsida</taxon>
        <taxon>eudicotyledons</taxon>
        <taxon>Gunneridae</taxon>
        <taxon>Pentapetalae</taxon>
        <taxon>rosids</taxon>
        <taxon>malvids</taxon>
        <taxon>Sapindales</taxon>
        <taxon>Sapindaceae</taxon>
        <taxon>Hippocastanoideae</taxon>
        <taxon>Acereae</taxon>
        <taxon>Dipteronia</taxon>
    </lineage>
</organism>
<proteinExistence type="inferred from homology"/>
<comment type="function">
    <text evidence="1">Is involved in the conjugation of reduced glutathione to a wide number of exogenous and endogenous hydrophobic electrophiles.</text>
</comment>
<comment type="catalytic activity">
    <reaction evidence="1">
        <text>RX + glutathione = an S-substituted glutathione + a halide anion + H(+)</text>
        <dbReference type="Rhea" id="RHEA:16437"/>
        <dbReference type="ChEBI" id="CHEBI:15378"/>
        <dbReference type="ChEBI" id="CHEBI:16042"/>
        <dbReference type="ChEBI" id="CHEBI:17792"/>
        <dbReference type="ChEBI" id="CHEBI:57925"/>
        <dbReference type="ChEBI" id="CHEBI:90779"/>
        <dbReference type="EC" id="2.5.1.18"/>
    </reaction>
</comment>
<dbReference type="GO" id="GO:0004364">
    <property type="term" value="F:glutathione transferase activity"/>
    <property type="evidence" value="ECO:0007669"/>
    <property type="project" value="UniProtKB-UniRule"/>
</dbReference>
<dbReference type="InterPro" id="IPR010987">
    <property type="entry name" value="Glutathione-S-Trfase_C-like"/>
</dbReference>
<dbReference type="PROSITE" id="PS50405">
    <property type="entry name" value="GST_CTER"/>
    <property type="match status" value="1"/>
</dbReference>
<dbReference type="AlphaFoldDB" id="A0AAE0AZ67"/>
<dbReference type="GO" id="GO:0005829">
    <property type="term" value="C:cytosol"/>
    <property type="evidence" value="ECO:0007669"/>
    <property type="project" value="UniProtKB-SubCell"/>
</dbReference>
<feature type="domain" description="GST C-terminal" evidence="2">
    <location>
        <begin position="1"/>
        <end position="114"/>
    </location>
</feature>
<dbReference type="InterPro" id="IPR036282">
    <property type="entry name" value="Glutathione-S-Trfase_C_sf"/>
</dbReference>
<comment type="caution">
    <text evidence="3">The sequence shown here is derived from an EMBL/GenBank/DDBJ whole genome shotgun (WGS) entry which is preliminary data.</text>
</comment>
<keyword evidence="4" id="KW-1185">Reference proteome</keyword>
<evidence type="ECO:0000256" key="1">
    <source>
        <dbReference type="RuleBase" id="RU369102"/>
    </source>
</evidence>
<protein>
    <recommendedName>
        <fullName evidence="1">Glutathione S-transferase</fullName>
        <ecNumber evidence="1">2.5.1.18</ecNumber>
    </recommendedName>
</protein>
<accession>A0AAE0AZ67</accession>
<dbReference type="PANTHER" id="PTHR11260">
    <property type="entry name" value="GLUTATHIONE S-TRANSFERASE, GST, SUPERFAMILY, GST DOMAIN CONTAINING"/>
    <property type="match status" value="1"/>
</dbReference>